<dbReference type="AlphaFoldDB" id="A0A0K6HN00"/>
<evidence type="ECO:0000256" key="2">
    <source>
        <dbReference type="ARBA" id="ARBA00022723"/>
    </source>
</evidence>
<dbReference type="GO" id="GO:0046872">
    <property type="term" value="F:metal ion binding"/>
    <property type="evidence" value="ECO:0007669"/>
    <property type="project" value="UniProtKB-KW"/>
</dbReference>
<dbReference type="CDD" id="cd07737">
    <property type="entry name" value="YcbL-like_MBL-fold"/>
    <property type="match status" value="1"/>
</dbReference>
<dbReference type="PANTHER" id="PTHR46233:SF3">
    <property type="entry name" value="HYDROXYACYLGLUTATHIONE HYDROLASE GLOC"/>
    <property type="match status" value="1"/>
</dbReference>
<dbReference type="InterPro" id="IPR051453">
    <property type="entry name" value="MBL_Glyoxalase_II"/>
</dbReference>
<keyword evidence="7" id="KW-1185">Reference proteome</keyword>
<evidence type="ECO:0000259" key="5">
    <source>
        <dbReference type="SMART" id="SM00849"/>
    </source>
</evidence>
<dbReference type="InterPro" id="IPR036866">
    <property type="entry name" value="RibonucZ/Hydroxyglut_hydro"/>
</dbReference>
<dbReference type="GO" id="GO:0016787">
    <property type="term" value="F:hydrolase activity"/>
    <property type="evidence" value="ECO:0007669"/>
    <property type="project" value="UniProtKB-KW"/>
</dbReference>
<proteinExistence type="predicted"/>
<name>A0A0K6HN00_9HYPH</name>
<evidence type="ECO:0000313" key="7">
    <source>
        <dbReference type="Proteomes" id="UP000183900"/>
    </source>
</evidence>
<keyword evidence="3 6" id="KW-0378">Hydrolase</keyword>
<protein>
    <submittedName>
        <fullName evidence="6">Glyoxylase or a related metal-dependent hydrolase, beta-lactamase superfamily II</fullName>
    </submittedName>
</protein>
<dbReference type="Pfam" id="PF00753">
    <property type="entry name" value="Lactamase_B"/>
    <property type="match status" value="1"/>
</dbReference>
<gene>
    <name evidence="6" type="ORF">Ga0061067_101315</name>
</gene>
<evidence type="ECO:0000256" key="4">
    <source>
        <dbReference type="ARBA" id="ARBA00022833"/>
    </source>
</evidence>
<accession>A0A0K6HN00</accession>
<reference evidence="7" key="1">
    <citation type="submission" date="2015-08" db="EMBL/GenBank/DDBJ databases">
        <authorList>
            <person name="Varghese N."/>
        </authorList>
    </citation>
    <scope>NUCLEOTIDE SEQUENCE [LARGE SCALE GENOMIC DNA]</scope>
    <source>
        <strain evidence="7">DSM 23407</strain>
    </source>
</reference>
<dbReference type="Proteomes" id="UP000183900">
    <property type="component" value="Unassembled WGS sequence"/>
</dbReference>
<evidence type="ECO:0000256" key="1">
    <source>
        <dbReference type="ARBA" id="ARBA00001947"/>
    </source>
</evidence>
<dbReference type="PANTHER" id="PTHR46233">
    <property type="entry name" value="HYDROXYACYLGLUTATHIONE HYDROLASE GLOC"/>
    <property type="match status" value="1"/>
</dbReference>
<dbReference type="Gene3D" id="3.60.15.10">
    <property type="entry name" value="Ribonuclease Z/Hydroxyacylglutathione hydrolase-like"/>
    <property type="match status" value="1"/>
</dbReference>
<dbReference type="EMBL" id="CYHE01000001">
    <property type="protein sequence ID" value="CUA92158.1"/>
    <property type="molecule type" value="Genomic_DNA"/>
</dbReference>
<feature type="domain" description="Metallo-beta-lactamase" evidence="5">
    <location>
        <begin position="27"/>
        <end position="207"/>
    </location>
</feature>
<keyword evidence="2" id="KW-0479">Metal-binding</keyword>
<evidence type="ECO:0000313" key="6">
    <source>
        <dbReference type="EMBL" id="CUA92158.1"/>
    </source>
</evidence>
<evidence type="ECO:0000256" key="3">
    <source>
        <dbReference type="ARBA" id="ARBA00022801"/>
    </source>
</evidence>
<dbReference type="InterPro" id="IPR001279">
    <property type="entry name" value="Metallo-B-lactamas"/>
</dbReference>
<keyword evidence="4" id="KW-0862">Zinc</keyword>
<comment type="cofactor">
    <cofactor evidence="1">
        <name>Zn(2+)</name>
        <dbReference type="ChEBI" id="CHEBI:29105"/>
    </cofactor>
</comment>
<dbReference type="SMART" id="SM00849">
    <property type="entry name" value="Lactamase_B"/>
    <property type="match status" value="1"/>
</dbReference>
<organism evidence="6 7">
    <name type="scientific">Pannonibacter indicus</name>
    <dbReference type="NCBI Taxonomy" id="466044"/>
    <lineage>
        <taxon>Bacteria</taxon>
        <taxon>Pseudomonadati</taxon>
        <taxon>Pseudomonadota</taxon>
        <taxon>Alphaproteobacteria</taxon>
        <taxon>Hyphomicrobiales</taxon>
        <taxon>Stappiaceae</taxon>
        <taxon>Pannonibacter</taxon>
    </lineage>
</organism>
<dbReference type="SUPFAM" id="SSF56281">
    <property type="entry name" value="Metallo-hydrolase/oxidoreductase"/>
    <property type="match status" value="1"/>
</dbReference>
<sequence length="224" mass="24245">MTSTDGDAMQDGLPPVQIAVIPVTPFRQNCSLIWDPRSMKGVVVDPGGDVEIILETVAAYKVEVERILITHGHIDHIAGAADLADALKVPIEGPHLADQMLIDRSEGQAQQFNMPPFRKIEPARWLDEGDTVDIGGLVFQVLHCPGHAPGHVVFFNAELKFAISGDVLFAGSVGRTDLPGGDHATLIRSIREKLLPLGDDVTFLPGHGDPSTFGHERLTNPFLR</sequence>
<dbReference type="RefSeq" id="WP_279626026.1">
    <property type="nucleotide sequence ID" value="NZ_CYHE01000001.1"/>
</dbReference>